<reference evidence="3 4" key="1">
    <citation type="journal article" date="2017" name="ISME J.">
        <title>Potential for microbial H2 and metal transformations associated with novel bacteria and archaea in deep terrestrial subsurface sediments.</title>
        <authorList>
            <person name="Hernsdorf A.W."/>
            <person name="Amano Y."/>
            <person name="Miyakawa K."/>
            <person name="Ise K."/>
            <person name="Suzuki Y."/>
            <person name="Anantharaman K."/>
            <person name="Probst A."/>
            <person name="Burstein D."/>
            <person name="Thomas B.C."/>
            <person name="Banfield J.F."/>
        </authorList>
    </citation>
    <scope>NUCLEOTIDE SEQUENCE [LARGE SCALE GENOMIC DNA]</scope>
    <source>
        <strain evidence="3">HGW-Wallbacteria-1</strain>
    </source>
</reference>
<gene>
    <name evidence="3" type="ORF">CVV64_01120</name>
</gene>
<sequence length="724" mass="78679">MEKSEKSSLNSSDFRSICKSIYYCYPAEFMRRSLRRILAFFPGIMQRVLVRPLLRISSSGAATEENQAFDHPVSFPGVWKVRCPWCARTQTGRFQEDFTSGQGRGESEIIRHSFVRLRCGFCGNRYIHNPLSMGSLKRMWLNRGNHGAVSPLFPVDSPWPLWPPPEQSIKAVQSDKGEITSAMSDVLSAMAGFIGAGRRVRSNPRSMILARMRLLSCPETASLSEGQCEEAERLLLSGTLEDWQQAADGQGLKVFDFDQKTLESSTSKSSALEARLAGPALAGISDRTMEWHDNPVSLMSELAAEIAEGGVICTVALDTANPSFSNAPLFGAGTSVARISDPAAGCRVWNRPWASPNCTDWNSISMAAQGSGCDLVAAGMAVETWEGAPAPGFMALFHRKGRLRKYRPGQRVLIVCGGALGDTLLTVPIARELERIGCRVCLLGKNGRLLLGSPFFERIFTDIDQLTLDMGGRSTAGLSPAPPFPEVIPGFAHVIHLAYELHPGKSLVHGYGLCAGVAVRDQRPEYHFPPGYSFDLKSVFQDSDEKKPYVVIHTQTGDALKSWTREGFAALAEGLKGFGARVVTVGSSTDCIEIPEALNAVGRTSIPQMADLIRGAALLVGFDSLPMHLASAFSVPKVILFGSTIPALVDTDPSNTKAIFSSMPCLGCRMLGLPTQWRQDAKCRIASTAGTSEHTAGQFHPPPCMRAIEWREVLKSCTEMLGSL</sequence>
<keyword evidence="1" id="KW-0328">Glycosyltransferase</keyword>
<dbReference type="CDD" id="cd03789">
    <property type="entry name" value="GT9_LPS_heptosyltransferase"/>
    <property type="match status" value="1"/>
</dbReference>
<dbReference type="PANTHER" id="PTHR30160:SF1">
    <property type="entry name" value="LIPOPOLYSACCHARIDE 1,2-N-ACETYLGLUCOSAMINETRANSFERASE-RELATED"/>
    <property type="match status" value="1"/>
</dbReference>
<dbReference type="Pfam" id="PF01075">
    <property type="entry name" value="Glyco_transf_9"/>
    <property type="match status" value="1"/>
</dbReference>
<dbReference type="PANTHER" id="PTHR30160">
    <property type="entry name" value="TETRAACYLDISACCHARIDE 4'-KINASE-RELATED"/>
    <property type="match status" value="1"/>
</dbReference>
<dbReference type="GO" id="GO:0008713">
    <property type="term" value="F:ADP-heptose-lipopolysaccharide heptosyltransferase activity"/>
    <property type="evidence" value="ECO:0007669"/>
    <property type="project" value="TreeGrafter"/>
</dbReference>
<keyword evidence="2" id="KW-0808">Transferase</keyword>
<accession>A0A2N1PUQ5</accession>
<dbReference type="Gene3D" id="3.40.50.2000">
    <property type="entry name" value="Glycogen Phosphorylase B"/>
    <property type="match status" value="1"/>
</dbReference>
<protein>
    <submittedName>
        <fullName evidence="3">Uncharacterized protein</fullName>
    </submittedName>
</protein>
<dbReference type="InterPro" id="IPR051199">
    <property type="entry name" value="LPS_LOS_Heptosyltrfase"/>
</dbReference>
<organism evidence="3 4">
    <name type="scientific">Candidatus Wallbacteria bacterium HGW-Wallbacteria-1</name>
    <dbReference type="NCBI Taxonomy" id="2013854"/>
    <lineage>
        <taxon>Bacteria</taxon>
        <taxon>Candidatus Walliibacteriota</taxon>
    </lineage>
</organism>
<evidence type="ECO:0000313" key="4">
    <source>
        <dbReference type="Proteomes" id="UP000233256"/>
    </source>
</evidence>
<dbReference type="AlphaFoldDB" id="A0A2N1PUQ5"/>
<dbReference type="InterPro" id="IPR002201">
    <property type="entry name" value="Glyco_trans_9"/>
</dbReference>
<proteinExistence type="predicted"/>
<evidence type="ECO:0000256" key="2">
    <source>
        <dbReference type="ARBA" id="ARBA00022679"/>
    </source>
</evidence>
<dbReference type="Proteomes" id="UP000233256">
    <property type="component" value="Unassembled WGS sequence"/>
</dbReference>
<comment type="caution">
    <text evidence="3">The sequence shown here is derived from an EMBL/GenBank/DDBJ whole genome shotgun (WGS) entry which is preliminary data.</text>
</comment>
<evidence type="ECO:0000313" key="3">
    <source>
        <dbReference type="EMBL" id="PKK92046.1"/>
    </source>
</evidence>
<name>A0A2N1PUQ5_9BACT</name>
<dbReference type="EMBL" id="PGXC01000001">
    <property type="protein sequence ID" value="PKK92046.1"/>
    <property type="molecule type" value="Genomic_DNA"/>
</dbReference>
<dbReference type="GO" id="GO:0009244">
    <property type="term" value="P:lipopolysaccharide core region biosynthetic process"/>
    <property type="evidence" value="ECO:0007669"/>
    <property type="project" value="TreeGrafter"/>
</dbReference>
<dbReference type="SUPFAM" id="SSF53756">
    <property type="entry name" value="UDP-Glycosyltransferase/glycogen phosphorylase"/>
    <property type="match status" value="1"/>
</dbReference>
<evidence type="ECO:0000256" key="1">
    <source>
        <dbReference type="ARBA" id="ARBA00022676"/>
    </source>
</evidence>
<dbReference type="GO" id="GO:0005829">
    <property type="term" value="C:cytosol"/>
    <property type="evidence" value="ECO:0007669"/>
    <property type="project" value="TreeGrafter"/>
</dbReference>